<proteinExistence type="predicted"/>
<dbReference type="Gramene" id="evm.model.05.753">
    <property type="protein sequence ID" value="cds.evm.model.05.753"/>
    <property type="gene ID" value="evm.TU.05.753"/>
</dbReference>
<reference evidence="1" key="1">
    <citation type="submission" date="2018-11" db="EMBL/GenBank/DDBJ databases">
        <authorList>
            <person name="Grassa J C."/>
        </authorList>
    </citation>
    <scope>NUCLEOTIDE SEQUENCE [LARGE SCALE GENOMIC DNA]</scope>
</reference>
<sequence>MEAMIQQHDEEIQRLKQQRSPVVPLPHMPLILDSVLLAEHGMAGNQVETLHERIWMHEHTVLQGDSNMKNALCTGSLKEFILKPQEVMIGGQDTTCHISIYGGGGRGFVVEKKRKPTSTVVGFKQNKQL</sequence>
<dbReference type="AlphaFoldDB" id="A0A803PRR1"/>
<reference evidence="1" key="2">
    <citation type="submission" date="2021-03" db="UniProtKB">
        <authorList>
            <consortium name="EnsemblPlants"/>
        </authorList>
    </citation>
    <scope>IDENTIFICATION</scope>
</reference>
<name>A0A803PRR1_CANSA</name>
<dbReference type="EnsemblPlants" id="evm.model.05.753">
    <property type="protein sequence ID" value="cds.evm.model.05.753"/>
    <property type="gene ID" value="evm.TU.05.753"/>
</dbReference>
<dbReference type="EMBL" id="UZAU01000451">
    <property type="status" value="NOT_ANNOTATED_CDS"/>
    <property type="molecule type" value="Genomic_DNA"/>
</dbReference>
<accession>A0A803PRR1</accession>
<evidence type="ECO:0000313" key="1">
    <source>
        <dbReference type="EnsemblPlants" id="cds.evm.model.05.753"/>
    </source>
</evidence>
<evidence type="ECO:0000313" key="2">
    <source>
        <dbReference type="Proteomes" id="UP000596661"/>
    </source>
</evidence>
<protein>
    <submittedName>
        <fullName evidence="1">Uncharacterized protein</fullName>
    </submittedName>
</protein>
<organism evidence="1 2">
    <name type="scientific">Cannabis sativa</name>
    <name type="common">Hemp</name>
    <name type="synonym">Marijuana</name>
    <dbReference type="NCBI Taxonomy" id="3483"/>
    <lineage>
        <taxon>Eukaryota</taxon>
        <taxon>Viridiplantae</taxon>
        <taxon>Streptophyta</taxon>
        <taxon>Embryophyta</taxon>
        <taxon>Tracheophyta</taxon>
        <taxon>Spermatophyta</taxon>
        <taxon>Magnoliopsida</taxon>
        <taxon>eudicotyledons</taxon>
        <taxon>Gunneridae</taxon>
        <taxon>Pentapetalae</taxon>
        <taxon>rosids</taxon>
        <taxon>fabids</taxon>
        <taxon>Rosales</taxon>
        <taxon>Cannabaceae</taxon>
        <taxon>Cannabis</taxon>
    </lineage>
</organism>
<keyword evidence="2" id="KW-1185">Reference proteome</keyword>
<dbReference type="Proteomes" id="UP000596661">
    <property type="component" value="Chromosome 5"/>
</dbReference>